<dbReference type="Proteomes" id="UP000184121">
    <property type="component" value="Unassembled WGS sequence"/>
</dbReference>
<evidence type="ECO:0000313" key="3">
    <source>
        <dbReference type="EMBL" id="SHM61332.1"/>
    </source>
</evidence>
<keyword evidence="1" id="KW-1133">Transmembrane helix</keyword>
<feature type="domain" description="Glycosyltransferase 2-like" evidence="2">
    <location>
        <begin position="7"/>
        <end position="138"/>
    </location>
</feature>
<organism evidence="3 4">
    <name type="scientific">Flavobacterium saccharophilum</name>
    <dbReference type="NCBI Taxonomy" id="29534"/>
    <lineage>
        <taxon>Bacteria</taxon>
        <taxon>Pseudomonadati</taxon>
        <taxon>Bacteroidota</taxon>
        <taxon>Flavobacteriia</taxon>
        <taxon>Flavobacteriales</taxon>
        <taxon>Flavobacteriaceae</taxon>
        <taxon>Flavobacterium</taxon>
    </lineage>
</organism>
<evidence type="ECO:0000313" key="4">
    <source>
        <dbReference type="Proteomes" id="UP000184121"/>
    </source>
</evidence>
<dbReference type="AlphaFoldDB" id="A0A1M7K7N8"/>
<dbReference type="InterPro" id="IPR001173">
    <property type="entry name" value="Glyco_trans_2-like"/>
</dbReference>
<keyword evidence="1" id="KW-0812">Transmembrane</keyword>
<keyword evidence="3" id="KW-0808">Transferase</keyword>
<proteinExistence type="predicted"/>
<dbReference type="InterPro" id="IPR029044">
    <property type="entry name" value="Nucleotide-diphossugar_trans"/>
</dbReference>
<sequence>MSQPLISIIIPTFNRASLIGETLQSILEQTYEDWECIIVDDGSTDNTNEVVEKYLRKDARFQYHHRPENKPKGANACRNYGFDLSSGNYINWFDSDDIMLQDKLRIQFDALAESDFNFSVCQTLVFEEDVYNLLGLRHKNIQSYNPLLDYIKHNIAFLTQAPLFKTKFLKDKDLRFNEELQAAQEWEFLCKVLYFSPIYHTENRPLVLIRKHTNSITYNDNSEYREWNYYLAREKFFYFLKTKDDFPSKSKILNYLQEYFKYYFRAILLKKKYKKIFRVFIKTIIPFNSFYENISFFAIVSTILLTGKGHYRFRKIL</sequence>
<evidence type="ECO:0000256" key="1">
    <source>
        <dbReference type="SAM" id="Phobius"/>
    </source>
</evidence>
<dbReference type="GO" id="GO:0016758">
    <property type="term" value="F:hexosyltransferase activity"/>
    <property type="evidence" value="ECO:0007669"/>
    <property type="project" value="UniProtKB-ARBA"/>
</dbReference>
<feature type="transmembrane region" description="Helical" evidence="1">
    <location>
        <begin position="290"/>
        <end position="307"/>
    </location>
</feature>
<reference evidence="4" key="1">
    <citation type="submission" date="2016-11" db="EMBL/GenBank/DDBJ databases">
        <authorList>
            <person name="Varghese N."/>
            <person name="Submissions S."/>
        </authorList>
    </citation>
    <scope>NUCLEOTIDE SEQUENCE [LARGE SCALE GENOMIC DNA]</scope>
    <source>
        <strain evidence="4">DSM 1811</strain>
    </source>
</reference>
<dbReference type="STRING" id="29534.SAMN05444366_3685"/>
<protein>
    <submittedName>
        <fullName evidence="3">Glycosyltransferase involved in cell wall bisynthesis</fullName>
    </submittedName>
</protein>
<dbReference type="OrthoDB" id="597270at2"/>
<dbReference type="SUPFAM" id="SSF53448">
    <property type="entry name" value="Nucleotide-diphospho-sugar transferases"/>
    <property type="match status" value="1"/>
</dbReference>
<dbReference type="CDD" id="cd00761">
    <property type="entry name" value="Glyco_tranf_GTA_type"/>
    <property type="match status" value="1"/>
</dbReference>
<dbReference type="EMBL" id="FRBY01000005">
    <property type="protein sequence ID" value="SHM61332.1"/>
    <property type="molecule type" value="Genomic_DNA"/>
</dbReference>
<dbReference type="Gene3D" id="3.90.550.10">
    <property type="entry name" value="Spore Coat Polysaccharide Biosynthesis Protein SpsA, Chain A"/>
    <property type="match status" value="1"/>
</dbReference>
<dbReference type="RefSeq" id="WP_072974735.1">
    <property type="nucleotide sequence ID" value="NZ_FRBY01000005.1"/>
</dbReference>
<dbReference type="Pfam" id="PF00535">
    <property type="entry name" value="Glycos_transf_2"/>
    <property type="match status" value="1"/>
</dbReference>
<accession>A0A1M7K7N8</accession>
<evidence type="ECO:0000259" key="2">
    <source>
        <dbReference type="Pfam" id="PF00535"/>
    </source>
</evidence>
<keyword evidence="1" id="KW-0472">Membrane</keyword>
<name>A0A1M7K7N8_9FLAO</name>
<keyword evidence="4" id="KW-1185">Reference proteome</keyword>
<dbReference type="PANTHER" id="PTHR22916:SF3">
    <property type="entry name" value="UDP-GLCNAC:BETAGAL BETA-1,3-N-ACETYLGLUCOSAMINYLTRANSFERASE-LIKE PROTEIN 1"/>
    <property type="match status" value="1"/>
</dbReference>
<dbReference type="PANTHER" id="PTHR22916">
    <property type="entry name" value="GLYCOSYLTRANSFERASE"/>
    <property type="match status" value="1"/>
</dbReference>
<gene>
    <name evidence="3" type="ORF">SAMN05444366_3685</name>
</gene>